<gene>
    <name evidence="1" type="ORF">LX92_02940</name>
</gene>
<proteinExistence type="predicted"/>
<reference evidence="1 2" key="1">
    <citation type="submission" date="2018-05" db="EMBL/GenBank/DDBJ databases">
        <title>Genomic Encyclopedia of Archaeal and Bacterial Type Strains, Phase II (KMG-II): from individual species to whole genera.</title>
        <authorList>
            <person name="Goeker M."/>
        </authorList>
    </citation>
    <scope>NUCLEOTIDE SEQUENCE [LARGE SCALE GENOMIC DNA]</scope>
    <source>
        <strain evidence="1 2">DSM 23514</strain>
    </source>
</reference>
<name>A0A316DXL2_9FLAO</name>
<dbReference type="Proteomes" id="UP000245667">
    <property type="component" value="Unassembled WGS sequence"/>
</dbReference>
<evidence type="ECO:0000313" key="2">
    <source>
        <dbReference type="Proteomes" id="UP000245667"/>
    </source>
</evidence>
<comment type="caution">
    <text evidence="1">The sequence shown here is derived from an EMBL/GenBank/DDBJ whole genome shotgun (WGS) entry which is preliminary data.</text>
</comment>
<organism evidence="1 2">
    <name type="scientific">Maribacter polysiphoniae</name>
    <dbReference type="NCBI Taxonomy" id="429344"/>
    <lineage>
        <taxon>Bacteria</taxon>
        <taxon>Pseudomonadati</taxon>
        <taxon>Bacteroidota</taxon>
        <taxon>Flavobacteriia</taxon>
        <taxon>Flavobacteriales</taxon>
        <taxon>Flavobacteriaceae</taxon>
        <taxon>Maribacter</taxon>
    </lineage>
</organism>
<accession>A0A316DXL2</accession>
<sequence length="47" mass="5557">MEKIYFENPQKNSPVMACKETIQFLTNFSKSLCIVNQNKMQFELNLN</sequence>
<evidence type="ECO:0000313" key="1">
    <source>
        <dbReference type="EMBL" id="PWK22466.1"/>
    </source>
</evidence>
<dbReference type="EMBL" id="QGGQ01000007">
    <property type="protein sequence ID" value="PWK22466.1"/>
    <property type="molecule type" value="Genomic_DNA"/>
</dbReference>
<dbReference type="AlphaFoldDB" id="A0A316DXL2"/>
<protein>
    <submittedName>
        <fullName evidence="1">Uncharacterized protein</fullName>
    </submittedName>
</protein>